<organism evidence="1 2">
    <name type="scientific">Enhygromyxa salina</name>
    <dbReference type="NCBI Taxonomy" id="215803"/>
    <lineage>
        <taxon>Bacteria</taxon>
        <taxon>Pseudomonadati</taxon>
        <taxon>Myxococcota</taxon>
        <taxon>Polyangia</taxon>
        <taxon>Nannocystales</taxon>
        <taxon>Nannocystaceae</taxon>
        <taxon>Enhygromyxa</taxon>
    </lineage>
</organism>
<reference evidence="1 2" key="1">
    <citation type="submission" date="2014-12" db="EMBL/GenBank/DDBJ databases">
        <title>Genome assembly of Enhygromyxa salina DSM 15201.</title>
        <authorList>
            <person name="Sharma G."/>
            <person name="Subramanian S."/>
        </authorList>
    </citation>
    <scope>NUCLEOTIDE SEQUENCE [LARGE SCALE GENOMIC DNA]</scope>
    <source>
        <strain evidence="1 2">DSM 15201</strain>
    </source>
</reference>
<dbReference type="RefSeq" id="WP_146659571.1">
    <property type="nucleotide sequence ID" value="NZ_JMCC02000047.1"/>
</dbReference>
<evidence type="ECO:0000313" key="1">
    <source>
        <dbReference type="EMBL" id="KIG15818.1"/>
    </source>
</evidence>
<sequence length="60" mass="6841">MWKHVWTKWAERERRTFAVDFERYEGGPDEATVPPTLRAQAGRAGGDHIARFATLTTHTG</sequence>
<name>A0A0C1ZXH4_9BACT</name>
<gene>
    <name evidence="1" type="ORF">DB30_05236</name>
</gene>
<dbReference type="EMBL" id="JMCC02000047">
    <property type="protein sequence ID" value="KIG15818.1"/>
    <property type="molecule type" value="Genomic_DNA"/>
</dbReference>
<proteinExistence type="predicted"/>
<accession>A0A0C1ZXH4</accession>
<protein>
    <submittedName>
        <fullName evidence="1">Uncharacterized protein</fullName>
    </submittedName>
</protein>
<comment type="caution">
    <text evidence="1">The sequence shown here is derived from an EMBL/GenBank/DDBJ whole genome shotgun (WGS) entry which is preliminary data.</text>
</comment>
<dbReference type="AlphaFoldDB" id="A0A0C1ZXH4"/>
<evidence type="ECO:0000313" key="2">
    <source>
        <dbReference type="Proteomes" id="UP000031599"/>
    </source>
</evidence>
<dbReference type="Proteomes" id="UP000031599">
    <property type="component" value="Unassembled WGS sequence"/>
</dbReference>